<dbReference type="InterPro" id="IPR012318">
    <property type="entry name" value="HTH_CRP"/>
</dbReference>
<dbReference type="InterPro" id="IPR036390">
    <property type="entry name" value="WH_DNA-bd_sf"/>
</dbReference>
<comment type="function">
    <text evidence="1">Transcriptional repressor of xylose-utilizing enzymes.</text>
</comment>
<evidence type="ECO:0000256" key="2">
    <source>
        <dbReference type="ARBA" id="ARBA00006479"/>
    </source>
</evidence>
<dbReference type="SMART" id="SM00419">
    <property type="entry name" value="HTH_CRP"/>
    <property type="match status" value="1"/>
</dbReference>
<dbReference type="Gene3D" id="3.30.420.40">
    <property type="match status" value="2"/>
</dbReference>
<keyword evidence="3" id="KW-0119">Carbohydrate metabolism</keyword>
<reference evidence="6" key="1">
    <citation type="submission" date="2017-07" db="EMBL/GenBank/DDBJ databases">
        <authorList>
            <person name="Varghese N."/>
            <person name="Submissions S."/>
        </authorList>
    </citation>
    <scope>NUCLEOTIDE SEQUENCE [LARGE SCALE GENOMIC DNA]</scope>
    <source>
        <strain evidence="6">NLAE-zl-C134</strain>
    </source>
</reference>
<dbReference type="GO" id="GO:0003677">
    <property type="term" value="F:DNA binding"/>
    <property type="evidence" value="ECO:0007669"/>
    <property type="project" value="InterPro"/>
</dbReference>
<dbReference type="SUPFAM" id="SSF53067">
    <property type="entry name" value="Actin-like ATPase domain"/>
    <property type="match status" value="1"/>
</dbReference>
<accession>A0A316A499</accession>
<dbReference type="InterPro" id="IPR000600">
    <property type="entry name" value="ROK"/>
</dbReference>
<keyword evidence="5" id="KW-0808">Transferase</keyword>
<dbReference type="Pfam" id="PF13412">
    <property type="entry name" value="HTH_24"/>
    <property type="match status" value="1"/>
</dbReference>
<evidence type="ECO:0000256" key="3">
    <source>
        <dbReference type="ARBA" id="ARBA00022629"/>
    </source>
</evidence>
<protein>
    <submittedName>
        <fullName evidence="5">Sugar kinase of the NBD/HSP70 family, may contain an N-terminal HTH domain</fullName>
    </submittedName>
</protein>
<dbReference type="RefSeq" id="WP_109709161.1">
    <property type="nucleotide sequence ID" value="NZ_QGDS01000002.1"/>
</dbReference>
<dbReference type="PANTHER" id="PTHR18964:SF149">
    <property type="entry name" value="BIFUNCTIONAL UDP-N-ACETYLGLUCOSAMINE 2-EPIMERASE_N-ACETYLMANNOSAMINE KINASE"/>
    <property type="match status" value="1"/>
</dbReference>
<dbReference type="EMBL" id="UHJJ01000002">
    <property type="protein sequence ID" value="SUQ13170.1"/>
    <property type="molecule type" value="Genomic_DNA"/>
</dbReference>
<evidence type="ECO:0000256" key="1">
    <source>
        <dbReference type="ARBA" id="ARBA00002486"/>
    </source>
</evidence>
<dbReference type="InterPro" id="IPR036388">
    <property type="entry name" value="WH-like_DNA-bd_sf"/>
</dbReference>
<keyword evidence="3" id="KW-0859">Xylose metabolism</keyword>
<feature type="domain" description="HTH crp-type" evidence="4">
    <location>
        <begin position="16"/>
        <end position="71"/>
    </location>
</feature>
<organism evidence="5 6">
    <name type="scientific">Faecalicatena contorta</name>
    <dbReference type="NCBI Taxonomy" id="39482"/>
    <lineage>
        <taxon>Bacteria</taxon>
        <taxon>Bacillati</taxon>
        <taxon>Bacillota</taxon>
        <taxon>Clostridia</taxon>
        <taxon>Lachnospirales</taxon>
        <taxon>Lachnospiraceae</taxon>
        <taxon>Faecalicatena</taxon>
    </lineage>
</organism>
<name>A0A316A499_9FIRM</name>
<dbReference type="GO" id="GO:0006355">
    <property type="term" value="P:regulation of DNA-templated transcription"/>
    <property type="evidence" value="ECO:0007669"/>
    <property type="project" value="InterPro"/>
</dbReference>
<dbReference type="Gene3D" id="1.10.10.10">
    <property type="entry name" value="Winged helix-like DNA-binding domain superfamily/Winged helix DNA-binding domain"/>
    <property type="match status" value="1"/>
</dbReference>
<dbReference type="InterPro" id="IPR043129">
    <property type="entry name" value="ATPase_NBD"/>
</dbReference>
<dbReference type="Proteomes" id="UP000254051">
    <property type="component" value="Unassembled WGS sequence"/>
</dbReference>
<proteinExistence type="inferred from homology"/>
<dbReference type="PANTHER" id="PTHR18964">
    <property type="entry name" value="ROK (REPRESSOR, ORF, KINASE) FAMILY"/>
    <property type="match status" value="1"/>
</dbReference>
<dbReference type="CDD" id="cd00090">
    <property type="entry name" value="HTH_ARSR"/>
    <property type="match status" value="1"/>
</dbReference>
<evidence type="ECO:0000313" key="5">
    <source>
        <dbReference type="EMBL" id="SUQ13170.1"/>
    </source>
</evidence>
<sequence>MEDNFSNSKSLGDIYRIIYQNKECSRQEIAKLLDISLPTVTQNLNKLRDLGFIYNAGSFESTGGRKPTILRCVPSARFAMGIDITQNHLSIVLIDLDLNIIASDRIRVTYEETEDYFNIIKSVVEDVIHDNIPDRSKLLGVGISMPILIGPDQKSITYATVIHVSPNIYEKLSQYIDAPILLFNDANSAGLAESWRAHYTEPMVYLSLSSSVGGANMNNQNIYTGVNWRGCEFGHMTIIPHGKRCYCGQYGCLDAYCSSNVLSDFAGGDLKKFFTELELGRNRGLMNVFHDYMDHLAVAVNNLRMCYDCNVVLGGYVGAYMSEYIDIFRKKAISLNPFEQDGSFIRVCHYRTEASAVGAAVYYINEFLQTF</sequence>
<dbReference type="AlphaFoldDB" id="A0A316A499"/>
<dbReference type="InterPro" id="IPR011991">
    <property type="entry name" value="ArsR-like_HTH"/>
</dbReference>
<dbReference type="GO" id="GO:0016301">
    <property type="term" value="F:kinase activity"/>
    <property type="evidence" value="ECO:0007669"/>
    <property type="project" value="UniProtKB-KW"/>
</dbReference>
<evidence type="ECO:0000313" key="6">
    <source>
        <dbReference type="Proteomes" id="UP000254051"/>
    </source>
</evidence>
<comment type="similarity">
    <text evidence="2">Belongs to the ROK (NagC/XylR) family.</text>
</comment>
<dbReference type="GO" id="GO:0042732">
    <property type="term" value="P:D-xylose metabolic process"/>
    <property type="evidence" value="ECO:0007669"/>
    <property type="project" value="UniProtKB-KW"/>
</dbReference>
<dbReference type="OrthoDB" id="9796533at2"/>
<keyword evidence="6" id="KW-1185">Reference proteome</keyword>
<gene>
    <name evidence="5" type="ORF">SAMN05216529_102388</name>
</gene>
<dbReference type="Pfam" id="PF00480">
    <property type="entry name" value="ROK"/>
    <property type="match status" value="1"/>
</dbReference>
<keyword evidence="5" id="KW-0418">Kinase</keyword>
<evidence type="ECO:0000259" key="4">
    <source>
        <dbReference type="SMART" id="SM00419"/>
    </source>
</evidence>
<dbReference type="SUPFAM" id="SSF46785">
    <property type="entry name" value="Winged helix' DNA-binding domain"/>
    <property type="match status" value="1"/>
</dbReference>